<name>A0A6M0CKY6_9FLAO</name>
<proteinExistence type="predicted"/>
<feature type="signal peptide" evidence="1">
    <location>
        <begin position="1"/>
        <end position="18"/>
    </location>
</feature>
<dbReference type="AlphaFoldDB" id="A0A6M0CKY6"/>
<keyword evidence="3" id="KW-1185">Reference proteome</keyword>
<dbReference type="PROSITE" id="PS51257">
    <property type="entry name" value="PROKAR_LIPOPROTEIN"/>
    <property type="match status" value="1"/>
</dbReference>
<dbReference type="Proteomes" id="UP000474296">
    <property type="component" value="Unassembled WGS sequence"/>
</dbReference>
<protein>
    <recommendedName>
        <fullName evidence="4">Fibronectin type-III domain-containing protein</fullName>
    </recommendedName>
</protein>
<organism evidence="2 3">
    <name type="scientific">Spongiivirga citrea</name>
    <dbReference type="NCBI Taxonomy" id="1481457"/>
    <lineage>
        <taxon>Bacteria</taxon>
        <taxon>Pseudomonadati</taxon>
        <taxon>Bacteroidota</taxon>
        <taxon>Flavobacteriia</taxon>
        <taxon>Flavobacteriales</taxon>
        <taxon>Flavobacteriaceae</taxon>
        <taxon>Spongiivirga</taxon>
    </lineage>
</organism>
<dbReference type="Gene3D" id="2.60.40.10">
    <property type="entry name" value="Immunoglobulins"/>
    <property type="match status" value="1"/>
</dbReference>
<feature type="chain" id="PRO_5026924412" description="Fibronectin type-III domain-containing protein" evidence="1">
    <location>
        <begin position="19"/>
        <end position="234"/>
    </location>
</feature>
<evidence type="ECO:0000256" key="1">
    <source>
        <dbReference type="SAM" id="SignalP"/>
    </source>
</evidence>
<gene>
    <name evidence="2" type="ORF">GWK10_15450</name>
</gene>
<dbReference type="InterPro" id="IPR013783">
    <property type="entry name" value="Ig-like_fold"/>
</dbReference>
<sequence>MKYAYIFGLMSLVFLSVACNKPSNGEVFANEFFAAKLEYPVDIIPCGDLTFEEEHTTLRFTWEELNDQVDYYNVFLTNNSTFETAIFLTMTNSLEIEVSANSSYSWYVSTFFDNNPLHKISPVSNFMIESSSYSVHPPNAAMPNTPRRGEHIASNMVNLSWICTDRDEDIVNYEVILDTKFPPTETIGLTQDNELTYTVDPDTIYYWMINTEDSQGNITSSEVFQFRTNEVSLN</sequence>
<dbReference type="RefSeq" id="WP_164033294.1">
    <property type="nucleotide sequence ID" value="NZ_JAABOQ010000006.1"/>
</dbReference>
<dbReference type="EMBL" id="JAABOQ010000006">
    <property type="protein sequence ID" value="NER18615.1"/>
    <property type="molecule type" value="Genomic_DNA"/>
</dbReference>
<reference evidence="2 3" key="1">
    <citation type="submission" date="2020-01" db="EMBL/GenBank/DDBJ databases">
        <title>Spongiivirga citrea KCTC 32990T.</title>
        <authorList>
            <person name="Wang G."/>
        </authorList>
    </citation>
    <scope>NUCLEOTIDE SEQUENCE [LARGE SCALE GENOMIC DNA]</scope>
    <source>
        <strain evidence="2 3">KCTC 32990</strain>
    </source>
</reference>
<evidence type="ECO:0008006" key="4">
    <source>
        <dbReference type="Google" id="ProtNLM"/>
    </source>
</evidence>
<keyword evidence="1" id="KW-0732">Signal</keyword>
<evidence type="ECO:0000313" key="2">
    <source>
        <dbReference type="EMBL" id="NER18615.1"/>
    </source>
</evidence>
<comment type="caution">
    <text evidence="2">The sequence shown here is derived from an EMBL/GenBank/DDBJ whole genome shotgun (WGS) entry which is preliminary data.</text>
</comment>
<accession>A0A6M0CKY6</accession>
<evidence type="ECO:0000313" key="3">
    <source>
        <dbReference type="Proteomes" id="UP000474296"/>
    </source>
</evidence>